<feature type="region of interest" description="Disordered" evidence="4">
    <location>
        <begin position="1"/>
        <end position="20"/>
    </location>
</feature>
<accession>A0A223D0E2</accession>
<proteinExistence type="predicted"/>
<dbReference type="InterPro" id="IPR001940">
    <property type="entry name" value="Peptidase_S1C"/>
</dbReference>
<dbReference type="KEGG" id="tab:CIG75_09045"/>
<dbReference type="Proteomes" id="UP000214688">
    <property type="component" value="Chromosome"/>
</dbReference>
<keyword evidence="2" id="KW-0378">Hydrolase</keyword>
<name>A0A223D0E2_9BACL</name>
<evidence type="ECO:0000256" key="1">
    <source>
        <dbReference type="ARBA" id="ARBA00022670"/>
    </source>
</evidence>
<dbReference type="PRINTS" id="PR00834">
    <property type="entry name" value="PROTEASES2C"/>
</dbReference>
<dbReference type="InterPro" id="IPR009003">
    <property type="entry name" value="Peptidase_S1_PA"/>
</dbReference>
<evidence type="ECO:0008006" key="7">
    <source>
        <dbReference type="Google" id="ProtNLM"/>
    </source>
</evidence>
<dbReference type="PANTHER" id="PTHR43343">
    <property type="entry name" value="PEPTIDASE S12"/>
    <property type="match status" value="1"/>
</dbReference>
<keyword evidence="3" id="KW-0720">Serine protease</keyword>
<dbReference type="SUPFAM" id="SSF50494">
    <property type="entry name" value="Trypsin-like serine proteases"/>
    <property type="match status" value="1"/>
</dbReference>
<dbReference type="AlphaFoldDB" id="A0A223D0E2"/>
<organism evidence="5 6">
    <name type="scientific">Tumebacillus algifaecis</name>
    <dbReference type="NCBI Taxonomy" id="1214604"/>
    <lineage>
        <taxon>Bacteria</taxon>
        <taxon>Bacillati</taxon>
        <taxon>Bacillota</taxon>
        <taxon>Bacilli</taxon>
        <taxon>Bacillales</taxon>
        <taxon>Alicyclobacillaceae</taxon>
        <taxon>Tumebacillus</taxon>
    </lineage>
</organism>
<keyword evidence="6" id="KW-1185">Reference proteome</keyword>
<dbReference type="EMBL" id="CP022657">
    <property type="protein sequence ID" value="ASS75108.1"/>
    <property type="molecule type" value="Genomic_DNA"/>
</dbReference>
<evidence type="ECO:0000256" key="4">
    <source>
        <dbReference type="SAM" id="MobiDB-lite"/>
    </source>
</evidence>
<gene>
    <name evidence="5" type="ORF">CIG75_09045</name>
</gene>
<keyword evidence="1" id="KW-0645">Protease</keyword>
<dbReference type="InterPro" id="IPR051201">
    <property type="entry name" value="Chloro_Bact_Ser_Proteases"/>
</dbReference>
<reference evidence="5 6" key="1">
    <citation type="journal article" date="2015" name="Int. J. Syst. Evol. Microbiol.">
        <title>Tumebacillus algifaecis sp. nov., isolated from decomposing algal scum.</title>
        <authorList>
            <person name="Wu Y.F."/>
            <person name="Zhang B."/>
            <person name="Xing P."/>
            <person name="Wu Q.L."/>
            <person name="Liu S.J."/>
        </authorList>
    </citation>
    <scope>NUCLEOTIDE SEQUENCE [LARGE SCALE GENOMIC DNA]</scope>
    <source>
        <strain evidence="5 6">THMBR28</strain>
    </source>
</reference>
<evidence type="ECO:0000256" key="2">
    <source>
        <dbReference type="ARBA" id="ARBA00022801"/>
    </source>
</evidence>
<dbReference type="GO" id="GO:0006508">
    <property type="term" value="P:proteolysis"/>
    <property type="evidence" value="ECO:0007669"/>
    <property type="project" value="UniProtKB-KW"/>
</dbReference>
<dbReference type="GO" id="GO:0004252">
    <property type="term" value="F:serine-type endopeptidase activity"/>
    <property type="evidence" value="ECO:0007669"/>
    <property type="project" value="InterPro"/>
</dbReference>
<dbReference type="PANTHER" id="PTHR43343:SF3">
    <property type="entry name" value="PROTEASE DO-LIKE 8, CHLOROPLASTIC"/>
    <property type="match status" value="1"/>
</dbReference>
<sequence length="254" mass="28031">MSGVKKRVPKSGYHSASGRRRTTSKLAFPNFVNIANRFKDAVVNIEVVKRERQSNSSRRRDSIGRSDDDLRRTTNIGTGFFFDKRGYILTNEHVIHSADEVYVRFFDEEDDVLAEVIGSSYELDLAVLKVKPPKSLRTLPFGASKNIQVGEWVVAIGCPLGLDHSVTVGIISAKERPITIGDRKYARLIQTDAAINRGNSGGPLINMRGEVIGMNTAVSASSQGIGFAISVDVIKDAIDDLMDGVPKRKLKRRK</sequence>
<protein>
    <recommendedName>
        <fullName evidence="7">Serine protease</fullName>
    </recommendedName>
</protein>
<dbReference type="Pfam" id="PF13365">
    <property type="entry name" value="Trypsin_2"/>
    <property type="match status" value="1"/>
</dbReference>
<dbReference type="OrthoDB" id="9758917at2"/>
<evidence type="ECO:0000256" key="3">
    <source>
        <dbReference type="ARBA" id="ARBA00022825"/>
    </source>
</evidence>
<dbReference type="Gene3D" id="2.40.10.120">
    <property type="match status" value="1"/>
</dbReference>
<dbReference type="RefSeq" id="WP_094236357.1">
    <property type="nucleotide sequence ID" value="NZ_CP022657.1"/>
</dbReference>
<evidence type="ECO:0000313" key="6">
    <source>
        <dbReference type="Proteomes" id="UP000214688"/>
    </source>
</evidence>
<evidence type="ECO:0000313" key="5">
    <source>
        <dbReference type="EMBL" id="ASS75108.1"/>
    </source>
</evidence>